<gene>
    <name evidence="2" type="ORF">B0T11DRAFT_318996</name>
</gene>
<proteinExistence type="predicted"/>
<name>A0A8K0TFW6_9PEZI</name>
<dbReference type="Proteomes" id="UP000813385">
    <property type="component" value="Unassembled WGS sequence"/>
</dbReference>
<comment type="caution">
    <text evidence="2">The sequence shown here is derived from an EMBL/GenBank/DDBJ whole genome shotgun (WGS) entry which is preliminary data.</text>
</comment>
<reference evidence="2" key="1">
    <citation type="journal article" date="2021" name="Nat. Commun.">
        <title>Genetic determinants of endophytism in the Arabidopsis root mycobiome.</title>
        <authorList>
            <person name="Mesny F."/>
            <person name="Miyauchi S."/>
            <person name="Thiergart T."/>
            <person name="Pickel B."/>
            <person name="Atanasova L."/>
            <person name="Karlsson M."/>
            <person name="Huettel B."/>
            <person name="Barry K.W."/>
            <person name="Haridas S."/>
            <person name="Chen C."/>
            <person name="Bauer D."/>
            <person name="Andreopoulos W."/>
            <person name="Pangilinan J."/>
            <person name="LaButti K."/>
            <person name="Riley R."/>
            <person name="Lipzen A."/>
            <person name="Clum A."/>
            <person name="Drula E."/>
            <person name="Henrissat B."/>
            <person name="Kohler A."/>
            <person name="Grigoriev I.V."/>
            <person name="Martin F.M."/>
            <person name="Hacquard S."/>
        </authorList>
    </citation>
    <scope>NUCLEOTIDE SEQUENCE</scope>
    <source>
        <strain evidence="2">MPI-CAGE-AT-0016</strain>
    </source>
</reference>
<feature type="compositionally biased region" description="Polar residues" evidence="1">
    <location>
        <begin position="33"/>
        <end position="48"/>
    </location>
</feature>
<keyword evidence="3" id="KW-1185">Reference proteome</keyword>
<organism evidence="2 3">
    <name type="scientific">Plectosphaerella cucumerina</name>
    <dbReference type="NCBI Taxonomy" id="40658"/>
    <lineage>
        <taxon>Eukaryota</taxon>
        <taxon>Fungi</taxon>
        <taxon>Dikarya</taxon>
        <taxon>Ascomycota</taxon>
        <taxon>Pezizomycotina</taxon>
        <taxon>Sordariomycetes</taxon>
        <taxon>Hypocreomycetidae</taxon>
        <taxon>Glomerellales</taxon>
        <taxon>Plectosphaerellaceae</taxon>
        <taxon>Plectosphaerella</taxon>
    </lineage>
</organism>
<sequence length="271" mass="30840">MEAGNTQHQHQERKMASLDAQDSAKFPAAPDGTSVNEATHSSPLQPQQTHKEKHQDVWKSPEVMKYMDLVIGTVVEGHHNVKNLDISSTTRLTLALVREFERVLSVTRAALLDIGYDACGVYHVIWLVGDALWEAFVKEDSALPLEEPFSEEPYDPEYFHMIYNAKVNGENKKWIHYFAGRQLEQIFGACRLNVVDNTTTAEIGDKNVEMKSLETAEEITEPAQESPAPDYTQTKARLPRRLREMVFLRDMFTEPLDHDDGFDDIVLPGRR</sequence>
<feature type="region of interest" description="Disordered" evidence="1">
    <location>
        <begin position="1"/>
        <end position="57"/>
    </location>
</feature>
<accession>A0A8K0TFW6</accession>
<evidence type="ECO:0000313" key="3">
    <source>
        <dbReference type="Proteomes" id="UP000813385"/>
    </source>
</evidence>
<dbReference type="AlphaFoldDB" id="A0A8K0TFW6"/>
<evidence type="ECO:0000256" key="1">
    <source>
        <dbReference type="SAM" id="MobiDB-lite"/>
    </source>
</evidence>
<dbReference type="EMBL" id="JAGPXD010000004">
    <property type="protein sequence ID" value="KAH7357718.1"/>
    <property type="molecule type" value="Genomic_DNA"/>
</dbReference>
<protein>
    <submittedName>
        <fullName evidence="2">Uncharacterized protein</fullName>
    </submittedName>
</protein>
<evidence type="ECO:0000313" key="2">
    <source>
        <dbReference type="EMBL" id="KAH7357718.1"/>
    </source>
</evidence>